<feature type="transmembrane region" description="Helical" evidence="1">
    <location>
        <begin position="12"/>
        <end position="32"/>
    </location>
</feature>
<name>A0ABX2DZH6_9BACL</name>
<protein>
    <submittedName>
        <fullName evidence="2">Uncharacterized protein</fullName>
    </submittedName>
</protein>
<feature type="transmembrane region" description="Helical" evidence="1">
    <location>
        <begin position="114"/>
        <end position="135"/>
    </location>
</feature>
<feature type="transmembrane region" description="Helical" evidence="1">
    <location>
        <begin position="44"/>
        <end position="62"/>
    </location>
</feature>
<organism evidence="2 3">
    <name type="scientific">Paenibacillus tritici</name>
    <dbReference type="NCBI Taxonomy" id="1873425"/>
    <lineage>
        <taxon>Bacteria</taxon>
        <taxon>Bacillati</taxon>
        <taxon>Bacillota</taxon>
        <taxon>Bacilli</taxon>
        <taxon>Bacillales</taxon>
        <taxon>Paenibacillaceae</taxon>
        <taxon>Paenibacillus</taxon>
    </lineage>
</organism>
<dbReference type="EMBL" id="JABMKX010000032">
    <property type="protein sequence ID" value="NQX49805.1"/>
    <property type="molecule type" value="Genomic_DNA"/>
</dbReference>
<reference evidence="2 3" key="1">
    <citation type="submission" date="2020-05" db="EMBL/GenBank/DDBJ databases">
        <title>Paenibacillus glebae, sp. nov., Paenibacillus humi sp. nov., Paenibacillus pedi sp. nov., Paenibacillus terrestris sp. nov. and Paenibacillus terricola sp. nov., isolated from a forest top soil sample.</title>
        <authorList>
            <person name="Qi S."/>
            <person name="Carlier A."/>
            <person name="Cnockaert M."/>
            <person name="Vandamme P."/>
        </authorList>
    </citation>
    <scope>NUCLEOTIDE SEQUENCE [LARGE SCALE GENOMIC DNA]</scope>
    <source>
        <strain evidence="2 3">LMG 29502</strain>
    </source>
</reference>
<evidence type="ECO:0000313" key="3">
    <source>
        <dbReference type="Proteomes" id="UP000711047"/>
    </source>
</evidence>
<comment type="caution">
    <text evidence="2">The sequence shown here is derived from an EMBL/GenBank/DDBJ whole genome shotgun (WGS) entry which is preliminary data.</text>
</comment>
<dbReference type="Proteomes" id="UP000711047">
    <property type="component" value="Unassembled WGS sequence"/>
</dbReference>
<keyword evidence="1" id="KW-0812">Transmembrane</keyword>
<feature type="transmembrane region" description="Helical" evidence="1">
    <location>
        <begin position="69"/>
        <end position="88"/>
    </location>
</feature>
<accession>A0ABX2DZH6</accession>
<evidence type="ECO:0000313" key="2">
    <source>
        <dbReference type="EMBL" id="NQX49805.1"/>
    </source>
</evidence>
<gene>
    <name evidence="2" type="ORF">HQN87_31380</name>
</gene>
<dbReference type="RefSeq" id="WP_173141180.1">
    <property type="nucleotide sequence ID" value="NZ_JABMKX010000032.1"/>
</dbReference>
<proteinExistence type="predicted"/>
<keyword evidence="3" id="KW-1185">Reference proteome</keyword>
<keyword evidence="1" id="KW-0472">Membrane</keyword>
<keyword evidence="1" id="KW-1133">Transmembrane helix</keyword>
<sequence length="146" mass="16983">MKSLKAALQAILYVLVVLGLHLLLIYLLKIKIEGWGTEVSITSLKVYFIPLLFCLINSFLLIRTQRIKYHIIWFLVTIVPSFLSVLFFKAIQTSGDYEQAFVTINFFPKYQAEMLFLLPWGISITQFILSVYYVIKLRKDVKLLKA</sequence>
<evidence type="ECO:0000256" key="1">
    <source>
        <dbReference type="SAM" id="Phobius"/>
    </source>
</evidence>